<dbReference type="PANTHER" id="PTHR11228:SF7">
    <property type="entry name" value="PQQA PEPTIDE CYCLASE"/>
    <property type="match status" value="1"/>
</dbReference>
<dbReference type="OrthoDB" id="7021155at2"/>
<keyword evidence="2" id="KW-0004">4Fe-4S</keyword>
<keyword evidence="4" id="KW-0479">Metal-binding</keyword>
<sequence>MYNNGKISKDIYSIVYGGDLMTELTWGRLGRKLYDSAKLSRVPISGQFELTARCNLHCKMCYVCKYASDKEAMSKERTAEEWLALAREAKEAGMLYLLLTGGEVFLRNDFMFIYSELVKMGFHIEIYTNATMITPEIAKALGRIPPSKVGITIYGASYETYERVCGNGNGFNLALRGIDLLLAEGITVWLKTTIVKGNVEDFYDIAKIAEERGIELGMISYISPRREGCGTFPEAERLSPLELVKFREAAGKYLESKSGQANNTVDENGIEEKEIQEIDEEIKEKEATSSKDAFNCIAGKCAFWITWDGRMTPCALMDEPYSYPFEQGFNSAWVDVQKGCASIPSCYECQRCEHKDICMPCPARLKIETGFYDKAAPYLCELMRESYAGKEVITSEEVCETNL</sequence>
<dbReference type="Gene3D" id="3.20.20.70">
    <property type="entry name" value="Aldolase class I"/>
    <property type="match status" value="1"/>
</dbReference>
<proteinExistence type="predicted"/>
<dbReference type="AlphaFoldDB" id="A0A410DZK6"/>
<dbReference type="InterPro" id="IPR007197">
    <property type="entry name" value="rSAM"/>
</dbReference>
<keyword evidence="9" id="KW-1185">Reference proteome</keyword>
<dbReference type="Pfam" id="PF04055">
    <property type="entry name" value="Radical_SAM"/>
    <property type="match status" value="1"/>
</dbReference>
<dbReference type="GO" id="GO:0046872">
    <property type="term" value="F:metal ion binding"/>
    <property type="evidence" value="ECO:0007669"/>
    <property type="project" value="UniProtKB-KW"/>
</dbReference>
<dbReference type="PANTHER" id="PTHR11228">
    <property type="entry name" value="RADICAL SAM DOMAIN PROTEIN"/>
    <property type="match status" value="1"/>
</dbReference>
<evidence type="ECO:0000313" key="8">
    <source>
        <dbReference type="EMBL" id="QAA34512.1"/>
    </source>
</evidence>
<dbReference type="InterPro" id="IPR013785">
    <property type="entry name" value="Aldolase_TIM"/>
</dbReference>
<dbReference type="InterPro" id="IPR058240">
    <property type="entry name" value="rSAM_sf"/>
</dbReference>
<reference evidence="8 9" key="1">
    <citation type="submission" date="2018-01" db="EMBL/GenBank/DDBJ databases">
        <title>Genome Sequencing and Assembly of Anaerobacter polyendosporus strain CT4.</title>
        <authorList>
            <person name="Tachaapaikoon C."/>
            <person name="Sutheeworapong S."/>
            <person name="Jenjaroenpun P."/>
            <person name="Wongsurawat T."/>
            <person name="Nookeaw I."/>
            <person name="Cheawchanlertfa P."/>
            <person name="Kosugi A."/>
            <person name="Cheevadhanarak S."/>
            <person name="Ratanakhanokchai K."/>
        </authorList>
    </citation>
    <scope>NUCLEOTIDE SEQUENCE [LARGE SCALE GENOMIC DNA]</scope>
    <source>
        <strain evidence="8 9">CT4</strain>
    </source>
</reference>
<dbReference type="SFLD" id="SFLDG01067">
    <property type="entry name" value="SPASM/twitch_domain_containing"/>
    <property type="match status" value="1"/>
</dbReference>
<dbReference type="PIRSF" id="PIRSF037420">
    <property type="entry name" value="PQQ_syn_pqqE"/>
    <property type="match status" value="1"/>
</dbReference>
<protein>
    <submittedName>
        <fullName evidence="8">Radical SAM protein</fullName>
    </submittedName>
</protein>
<evidence type="ECO:0000256" key="1">
    <source>
        <dbReference type="ARBA" id="ARBA00001966"/>
    </source>
</evidence>
<evidence type="ECO:0000256" key="3">
    <source>
        <dbReference type="ARBA" id="ARBA00022691"/>
    </source>
</evidence>
<evidence type="ECO:0000256" key="5">
    <source>
        <dbReference type="ARBA" id="ARBA00023004"/>
    </source>
</evidence>
<dbReference type="InterPro" id="IPR017200">
    <property type="entry name" value="PqqE-like"/>
</dbReference>
<keyword evidence="3" id="KW-0949">S-adenosyl-L-methionine</keyword>
<evidence type="ECO:0000259" key="7">
    <source>
        <dbReference type="PROSITE" id="PS51918"/>
    </source>
</evidence>
<organism evidence="8 9">
    <name type="scientific">Clostridium manihotivorum</name>
    <dbReference type="NCBI Taxonomy" id="2320868"/>
    <lineage>
        <taxon>Bacteria</taxon>
        <taxon>Bacillati</taxon>
        <taxon>Bacillota</taxon>
        <taxon>Clostridia</taxon>
        <taxon>Eubacteriales</taxon>
        <taxon>Clostridiaceae</taxon>
        <taxon>Clostridium</taxon>
    </lineage>
</organism>
<dbReference type="Proteomes" id="UP000286268">
    <property type="component" value="Chromosome"/>
</dbReference>
<dbReference type="InterPro" id="IPR050377">
    <property type="entry name" value="Radical_SAM_PqqE_MftC-like"/>
</dbReference>
<feature type="domain" description="Radical SAM core" evidence="7">
    <location>
        <begin position="40"/>
        <end position="256"/>
    </location>
</feature>
<accession>A0A410DZK6</accession>
<evidence type="ECO:0000313" key="9">
    <source>
        <dbReference type="Proteomes" id="UP000286268"/>
    </source>
</evidence>
<dbReference type="SUPFAM" id="SSF102114">
    <property type="entry name" value="Radical SAM enzymes"/>
    <property type="match status" value="1"/>
</dbReference>
<dbReference type="CDD" id="cd01335">
    <property type="entry name" value="Radical_SAM"/>
    <property type="match status" value="1"/>
</dbReference>
<dbReference type="EMBL" id="CP025746">
    <property type="protein sequence ID" value="QAA34512.1"/>
    <property type="molecule type" value="Genomic_DNA"/>
</dbReference>
<name>A0A410DZK6_9CLOT</name>
<gene>
    <name evidence="8" type="ORF">C1I91_24335</name>
</gene>
<dbReference type="KEGG" id="cmah:C1I91_24335"/>
<dbReference type="GO" id="GO:0051539">
    <property type="term" value="F:4 iron, 4 sulfur cluster binding"/>
    <property type="evidence" value="ECO:0007669"/>
    <property type="project" value="UniProtKB-KW"/>
</dbReference>
<dbReference type="GO" id="GO:0003824">
    <property type="term" value="F:catalytic activity"/>
    <property type="evidence" value="ECO:0007669"/>
    <property type="project" value="InterPro"/>
</dbReference>
<keyword evidence="5" id="KW-0408">Iron</keyword>
<comment type="cofactor">
    <cofactor evidence="1">
        <name>[4Fe-4S] cluster</name>
        <dbReference type="ChEBI" id="CHEBI:49883"/>
    </cofactor>
</comment>
<keyword evidence="6" id="KW-0411">Iron-sulfur</keyword>
<dbReference type="SFLD" id="SFLDS00029">
    <property type="entry name" value="Radical_SAM"/>
    <property type="match status" value="1"/>
</dbReference>
<evidence type="ECO:0000256" key="2">
    <source>
        <dbReference type="ARBA" id="ARBA00022485"/>
    </source>
</evidence>
<dbReference type="PROSITE" id="PS51918">
    <property type="entry name" value="RADICAL_SAM"/>
    <property type="match status" value="1"/>
</dbReference>
<evidence type="ECO:0000256" key="6">
    <source>
        <dbReference type="ARBA" id="ARBA00023014"/>
    </source>
</evidence>
<evidence type="ECO:0000256" key="4">
    <source>
        <dbReference type="ARBA" id="ARBA00022723"/>
    </source>
</evidence>